<feature type="transmembrane region" description="Helical" evidence="1">
    <location>
        <begin position="36"/>
        <end position="55"/>
    </location>
</feature>
<organism evidence="2 3">
    <name type="scientific">Selenomonas ruminantium subsp. lactilytica (strain NBRC 103574 / TAM6421)</name>
    <dbReference type="NCBI Taxonomy" id="927704"/>
    <lineage>
        <taxon>Bacteria</taxon>
        <taxon>Bacillati</taxon>
        <taxon>Bacillota</taxon>
        <taxon>Negativicutes</taxon>
        <taxon>Selenomonadales</taxon>
        <taxon>Selenomonadaceae</taxon>
        <taxon>Selenomonas</taxon>
    </lineage>
</organism>
<reference evidence="2 3" key="1">
    <citation type="submission" date="2011-10" db="EMBL/GenBank/DDBJ databases">
        <title>Whole genome sequence of Selenomonas ruminantium subsp. lactilytica TAM6421.</title>
        <authorList>
            <person name="Oguchi A."/>
            <person name="Ankai A."/>
            <person name="Kaneko J."/>
            <person name="Yamada-Narita S."/>
            <person name="Fukui S."/>
            <person name="Takahashi M."/>
            <person name="Onodera T."/>
            <person name="Kojima S."/>
            <person name="Fushimi T."/>
            <person name="Abe N."/>
            <person name="Kamio Y."/>
            <person name="Yamazaki S."/>
            <person name="Fujita N."/>
        </authorList>
    </citation>
    <scope>NUCLEOTIDE SEQUENCE [LARGE SCALE GENOMIC DNA]</scope>
    <source>
        <strain evidence="3">NBRC 103574 / TAM6421</strain>
    </source>
</reference>
<keyword evidence="1" id="KW-0812">Transmembrane</keyword>
<gene>
    <name evidence="2" type="ordered locus">SELR_25080</name>
</gene>
<evidence type="ECO:0000313" key="2">
    <source>
        <dbReference type="EMBL" id="BAL84216.1"/>
    </source>
</evidence>
<keyword evidence="1" id="KW-0472">Membrane</keyword>
<keyword evidence="1" id="KW-1133">Transmembrane helix</keyword>
<evidence type="ECO:0000313" key="3">
    <source>
        <dbReference type="Proteomes" id="UP000007887"/>
    </source>
</evidence>
<dbReference type="AlphaFoldDB" id="I0GTX9"/>
<name>I0GTX9_SELRL</name>
<dbReference type="PATRIC" id="fig|927704.6.peg.2591"/>
<dbReference type="HOGENOM" id="CLU_2289723_0_0_9"/>
<dbReference type="Proteomes" id="UP000007887">
    <property type="component" value="Chromosome"/>
</dbReference>
<dbReference type="KEGG" id="sri:SELR_25080"/>
<protein>
    <submittedName>
        <fullName evidence="2">Uncharacterized protein</fullName>
    </submittedName>
</protein>
<dbReference type="EMBL" id="AP012292">
    <property type="protein sequence ID" value="BAL84216.1"/>
    <property type="molecule type" value="Genomic_DNA"/>
</dbReference>
<feature type="transmembrane region" description="Helical" evidence="1">
    <location>
        <begin position="75"/>
        <end position="93"/>
    </location>
</feature>
<sequence length="101" mass="11751">MTVSFCWVFFRSPSMTCTGEIFYRLFLWNDFGVQQMFVYAWIAVFLLIAAAVYSARFNNWQGLAPVMDITRPKGFFVFCLEILFLLGLMYTGSNPFVYASF</sequence>
<evidence type="ECO:0000256" key="1">
    <source>
        <dbReference type="SAM" id="Phobius"/>
    </source>
</evidence>
<proteinExistence type="predicted"/>
<accession>I0GTX9</accession>